<dbReference type="UniPathway" id="UPA00219"/>
<dbReference type="InterPro" id="IPR007235">
    <property type="entry name" value="Glyco_trans_28_C"/>
</dbReference>
<keyword evidence="14" id="KW-1185">Reference proteome</keyword>
<evidence type="ECO:0000256" key="1">
    <source>
        <dbReference type="ARBA" id="ARBA00022475"/>
    </source>
</evidence>
<dbReference type="Pfam" id="PF03033">
    <property type="entry name" value="Glyco_transf_28"/>
    <property type="match status" value="1"/>
</dbReference>
<dbReference type="SUPFAM" id="SSF53756">
    <property type="entry name" value="UDP-Glycosyltransferase/glycogen phosphorylase"/>
    <property type="match status" value="1"/>
</dbReference>
<dbReference type="HAMAP" id="MF_00033">
    <property type="entry name" value="MurG"/>
    <property type="match status" value="1"/>
</dbReference>
<evidence type="ECO:0000256" key="6">
    <source>
        <dbReference type="ARBA" id="ARBA00022984"/>
    </source>
</evidence>
<reference evidence="13 14" key="1">
    <citation type="submission" date="2018-11" db="EMBL/GenBank/DDBJ databases">
        <authorList>
            <person name="Na S.W."/>
            <person name="Baik M."/>
        </authorList>
    </citation>
    <scope>NUCLEOTIDE SEQUENCE [LARGE SCALE GENOMIC DNA]</scope>
    <source>
        <strain evidence="13 14">E39</strain>
    </source>
</reference>
<dbReference type="CDD" id="cd03785">
    <property type="entry name" value="GT28_MurG"/>
    <property type="match status" value="1"/>
</dbReference>
<evidence type="ECO:0000256" key="5">
    <source>
        <dbReference type="ARBA" id="ARBA00022960"/>
    </source>
</evidence>
<evidence type="ECO:0000256" key="4">
    <source>
        <dbReference type="ARBA" id="ARBA00022679"/>
    </source>
</evidence>
<evidence type="ECO:0000256" key="9">
    <source>
        <dbReference type="ARBA" id="ARBA00023316"/>
    </source>
</evidence>
<keyword evidence="6 10" id="KW-0573">Peptidoglycan synthesis</keyword>
<dbReference type="Proteomes" id="UP000249375">
    <property type="component" value="Chromosome"/>
</dbReference>
<evidence type="ECO:0000256" key="8">
    <source>
        <dbReference type="ARBA" id="ARBA00023306"/>
    </source>
</evidence>
<comment type="pathway">
    <text evidence="10">Cell wall biogenesis; peptidoglycan biosynthesis.</text>
</comment>
<dbReference type="GO" id="GO:0008360">
    <property type="term" value="P:regulation of cell shape"/>
    <property type="evidence" value="ECO:0007669"/>
    <property type="project" value="UniProtKB-KW"/>
</dbReference>
<gene>
    <name evidence="10 13" type="primary">murG</name>
    <name evidence="13" type="ORF">C7Y71_007610</name>
</gene>
<dbReference type="GO" id="GO:0005886">
    <property type="term" value="C:plasma membrane"/>
    <property type="evidence" value="ECO:0007669"/>
    <property type="project" value="UniProtKB-SubCell"/>
</dbReference>
<evidence type="ECO:0000256" key="3">
    <source>
        <dbReference type="ARBA" id="ARBA00022676"/>
    </source>
</evidence>
<keyword evidence="3 10" id="KW-0328">Glycosyltransferase</keyword>
<dbReference type="GO" id="GO:0051991">
    <property type="term" value="F:UDP-N-acetyl-D-glucosamine:N-acetylmuramoyl-L-alanyl-D-glutamyl-meso-2,6-diaminopimelyl-D-alanyl-D-alanine-diphosphoundecaprenol 4-beta-N-acetylglucosaminlytransferase activity"/>
    <property type="evidence" value="ECO:0007669"/>
    <property type="project" value="RHEA"/>
</dbReference>
<keyword evidence="1 10" id="KW-1003">Cell membrane</keyword>
<dbReference type="InterPro" id="IPR006009">
    <property type="entry name" value="GlcNAc_MurG"/>
</dbReference>
<feature type="binding site" evidence="10">
    <location>
        <position position="169"/>
    </location>
    <ligand>
        <name>UDP-N-acetyl-alpha-D-glucosamine</name>
        <dbReference type="ChEBI" id="CHEBI:57705"/>
    </ligand>
</feature>
<comment type="function">
    <text evidence="10">Cell wall formation. Catalyzes the transfer of a GlcNAc subunit on undecaprenyl-pyrophosphoryl-MurNAc-pentapeptide (lipid intermediate I) to form undecaprenyl-pyrophosphoryl-MurNAc-(pentapeptide)GlcNAc (lipid intermediate II).</text>
</comment>
<evidence type="ECO:0000313" key="13">
    <source>
        <dbReference type="EMBL" id="QFQ12894.1"/>
    </source>
</evidence>
<dbReference type="EMBL" id="CP033459">
    <property type="protein sequence ID" value="QFQ12894.1"/>
    <property type="molecule type" value="Genomic_DNA"/>
</dbReference>
<feature type="binding site" evidence="10">
    <location>
        <position position="302"/>
    </location>
    <ligand>
        <name>UDP-N-acetyl-alpha-D-glucosamine</name>
        <dbReference type="ChEBI" id="CHEBI:57705"/>
    </ligand>
</feature>
<dbReference type="EC" id="2.4.1.227" evidence="10"/>
<dbReference type="GO" id="GO:0071555">
    <property type="term" value="P:cell wall organization"/>
    <property type="evidence" value="ECO:0007669"/>
    <property type="project" value="UniProtKB-KW"/>
</dbReference>
<dbReference type="GO" id="GO:0009252">
    <property type="term" value="P:peptidoglycan biosynthetic process"/>
    <property type="evidence" value="ECO:0007669"/>
    <property type="project" value="UniProtKB-UniRule"/>
</dbReference>
<feature type="binding site" evidence="10">
    <location>
        <begin position="14"/>
        <end position="16"/>
    </location>
    <ligand>
        <name>UDP-N-acetyl-alpha-D-glucosamine</name>
        <dbReference type="ChEBI" id="CHEBI:57705"/>
    </ligand>
</feature>
<dbReference type="PANTHER" id="PTHR21015">
    <property type="entry name" value="UDP-N-ACETYLGLUCOSAMINE--N-ACETYLMURAMYL-(PENTAPEPTIDE) PYROPHOSPHORYL-UNDECAPRENOL N-ACETYLGLUCOSAMINE TRANSFERASE 1"/>
    <property type="match status" value="1"/>
</dbReference>
<keyword evidence="2 10" id="KW-0132">Cell division</keyword>
<dbReference type="Gene3D" id="3.40.50.2000">
    <property type="entry name" value="Glycogen Phosphorylase B"/>
    <property type="match status" value="2"/>
</dbReference>
<dbReference type="Pfam" id="PF04101">
    <property type="entry name" value="Glyco_tran_28_C"/>
    <property type="match status" value="1"/>
</dbReference>
<comment type="catalytic activity">
    <reaction evidence="10">
        <text>di-trans,octa-cis-undecaprenyl diphospho-N-acetyl-alpha-D-muramoyl-L-alanyl-D-glutamyl-meso-2,6-diaminopimeloyl-D-alanyl-D-alanine + UDP-N-acetyl-alpha-D-glucosamine = di-trans,octa-cis-undecaprenyl diphospho-[N-acetyl-alpha-D-glucosaminyl-(1-&gt;4)]-N-acetyl-alpha-D-muramoyl-L-alanyl-D-glutamyl-meso-2,6-diaminopimeloyl-D-alanyl-D-alanine + UDP + H(+)</text>
        <dbReference type="Rhea" id="RHEA:31227"/>
        <dbReference type="ChEBI" id="CHEBI:15378"/>
        <dbReference type="ChEBI" id="CHEBI:57705"/>
        <dbReference type="ChEBI" id="CHEBI:58223"/>
        <dbReference type="ChEBI" id="CHEBI:61387"/>
        <dbReference type="ChEBI" id="CHEBI:61388"/>
        <dbReference type="EC" id="2.4.1.227"/>
    </reaction>
</comment>
<evidence type="ECO:0000256" key="10">
    <source>
        <dbReference type="HAMAP-Rule" id="MF_00033"/>
    </source>
</evidence>
<keyword evidence="5 10" id="KW-0133">Cell shape</keyword>
<proteinExistence type="inferred from homology"/>
<evidence type="ECO:0000313" key="14">
    <source>
        <dbReference type="Proteomes" id="UP000249375"/>
    </source>
</evidence>
<feature type="binding site" evidence="10">
    <location>
        <position position="201"/>
    </location>
    <ligand>
        <name>UDP-N-acetyl-alpha-D-glucosamine</name>
        <dbReference type="ChEBI" id="CHEBI:57705"/>
    </ligand>
</feature>
<dbReference type="PANTHER" id="PTHR21015:SF22">
    <property type="entry name" value="GLYCOSYLTRANSFERASE"/>
    <property type="match status" value="1"/>
</dbReference>
<accession>A0A5P8E7G8</accession>
<comment type="similarity">
    <text evidence="10">Belongs to the glycosyltransferase 28 family. MurG subfamily.</text>
</comment>
<dbReference type="RefSeq" id="WP_111897963.1">
    <property type="nucleotide sequence ID" value="NZ_CP033459.1"/>
</dbReference>
<keyword evidence="9 10" id="KW-0961">Cell wall biogenesis/degradation</keyword>
<evidence type="ECO:0000259" key="11">
    <source>
        <dbReference type="Pfam" id="PF03033"/>
    </source>
</evidence>
<organism evidence="13 14">
    <name type="scientific">Pseudoprevotella muciniphila</name>
    <dbReference type="NCBI Taxonomy" id="2133944"/>
    <lineage>
        <taxon>Bacteria</taxon>
        <taxon>Pseudomonadati</taxon>
        <taxon>Bacteroidota</taxon>
        <taxon>Bacteroidia</taxon>
        <taxon>Bacteroidales</taxon>
        <taxon>Prevotellaceae</taxon>
        <taxon>Pseudoprevotella</taxon>
    </lineage>
</organism>
<feature type="domain" description="Glycosyl transferase family 28 C-terminal" evidence="12">
    <location>
        <begin position="194"/>
        <end position="350"/>
    </location>
</feature>
<dbReference type="NCBIfam" id="TIGR01133">
    <property type="entry name" value="murG"/>
    <property type="match status" value="1"/>
</dbReference>
<feature type="binding site" evidence="10">
    <location>
        <position position="128"/>
    </location>
    <ligand>
        <name>UDP-N-acetyl-alpha-D-glucosamine</name>
        <dbReference type="ChEBI" id="CHEBI:57705"/>
    </ligand>
</feature>
<keyword evidence="8 10" id="KW-0131">Cell cycle</keyword>
<dbReference type="GO" id="GO:0051301">
    <property type="term" value="P:cell division"/>
    <property type="evidence" value="ECO:0007669"/>
    <property type="project" value="UniProtKB-KW"/>
</dbReference>
<evidence type="ECO:0000256" key="7">
    <source>
        <dbReference type="ARBA" id="ARBA00023136"/>
    </source>
</evidence>
<sequence length="376" mass="41000">MSKNLKVIISGGGTGGHIFPAISIANAIREKRPDTEILFVGALGRMEMQRVPDAGYEIKGLPVQGFDRKNMLKNIKVIWNLMRSRRQARKILRKFAPDIAIGVGGYASGPTLDQATKLGIPTLIQEQNSYAGVTNKLLAKKADRICVAYSGMERFFPAESIVFTGNPVRQNLLDQSVSREEAVKSFGLDPTKRTILIVGGSLGAKTLNDSVLGSISLIRQQKNVQIIWQTGKYYSEKIEKQLSEMKQPDNLYANAFISDMRMAYAAADLVISRAGASSISELCMLGKPCILVPSPNVAEDHQTKNALALVEQDAAIYVKDADARRKLIANAINTVEDTERLSTLGKNILQLAKPNAASDIADIAIELALSRKATQD</sequence>
<keyword evidence="7 10" id="KW-0472">Membrane</keyword>
<dbReference type="GO" id="GO:0050511">
    <property type="term" value="F:undecaprenyldiphospho-muramoylpentapeptide beta-N-acetylglucosaminyltransferase activity"/>
    <property type="evidence" value="ECO:0007669"/>
    <property type="project" value="UniProtKB-UniRule"/>
</dbReference>
<dbReference type="AlphaFoldDB" id="A0A5P8E7G8"/>
<feature type="binding site" evidence="10">
    <location>
        <position position="257"/>
    </location>
    <ligand>
        <name>UDP-N-acetyl-alpha-D-glucosamine</name>
        <dbReference type="ChEBI" id="CHEBI:57705"/>
    </ligand>
</feature>
<keyword evidence="4 10" id="KW-0808">Transferase</keyword>
<comment type="subcellular location">
    <subcellularLocation>
        <location evidence="10">Cell membrane</location>
        <topology evidence="10">Peripheral membrane protein</topology>
        <orientation evidence="10">Cytoplasmic side</orientation>
    </subcellularLocation>
</comment>
<protein>
    <recommendedName>
        <fullName evidence="10">UDP-N-acetylglucosamine--N-acetylmuramyl-(pentapeptide) pyrophosphoryl-undecaprenol N-acetylglucosamine transferase</fullName>
        <ecNumber evidence="10">2.4.1.227</ecNumber>
    </recommendedName>
    <alternativeName>
        <fullName evidence="10">Undecaprenyl-PP-MurNAc-pentapeptide-UDPGlcNAc GlcNAc transferase</fullName>
    </alternativeName>
</protein>
<dbReference type="InterPro" id="IPR004276">
    <property type="entry name" value="GlycoTrans_28_N"/>
</dbReference>
<name>A0A5P8E7G8_9BACT</name>
<comment type="caution">
    <text evidence="10">Lacks conserved residue(s) required for the propagation of feature annotation.</text>
</comment>
<evidence type="ECO:0000256" key="2">
    <source>
        <dbReference type="ARBA" id="ARBA00022618"/>
    </source>
</evidence>
<dbReference type="KEGG" id="alq:C7Y71_007610"/>
<dbReference type="GO" id="GO:0005975">
    <property type="term" value="P:carbohydrate metabolic process"/>
    <property type="evidence" value="ECO:0007669"/>
    <property type="project" value="InterPro"/>
</dbReference>
<evidence type="ECO:0000259" key="12">
    <source>
        <dbReference type="Pfam" id="PF04101"/>
    </source>
</evidence>
<feature type="domain" description="Glycosyltransferase family 28 N-terminal" evidence="11">
    <location>
        <begin position="7"/>
        <end position="146"/>
    </location>
</feature>
<dbReference type="OrthoDB" id="9808936at2"/>